<proteinExistence type="predicted"/>
<keyword evidence="2 6" id="KW-0547">Nucleotide-binding</keyword>
<dbReference type="OrthoDB" id="9801841at2"/>
<dbReference type="InterPro" id="IPR011009">
    <property type="entry name" value="Kinase-like_dom_sf"/>
</dbReference>
<dbReference type="Pfam" id="PF00069">
    <property type="entry name" value="Pkinase"/>
    <property type="match status" value="1"/>
</dbReference>
<sequence>MTGLYNQAEFEPGTVLAGRFRIESLLGVGGMGVVYRATDIDLDVTVAVKLLRPELAHRPESFERFRSELLLARQVSNPHVVRIHDLARHQEHWLISMDFVDGAPLDRVLDRRALDRRALDKPAAGHEGAFAVDDALRIARQLAEGLGAAHAKGVIHRDLKPANVLLDADGNAYISDFGVARSLATSGLTRSGTIVGTPDYLSPEQARGDPVDARSDLYALGLILYEMLTGAPPFSSGTLAEVLAQRMVRTPRPVTEVRSDVPAWVARLLDKLLRPQPAHRFKSAAEVIAAIDRREVPRELRPGRGLWLGLAAALAVAAGSGLWWWQHDHDPTIAVQPPLQRVLVLPIQPGPGTTDAPGPERMTALGAHLRDALANADDPAVVDRDRTIQALRQLDPVRASRPDMALLHGTAASQRILQPQLTAVEGGWQISAQLHEAGGGTHNLEGPIAATPAAALNAWGRQRTTRRALDLKSPVRLDLPEDSTALDAYGAGLIARDHGRLDAAIEQLRAATTAAPDYASAWLAEAETAQAIGEVDGTWDAIERAGKAATDAPERLRRRLAADAALLDGDAPAAVSQWRAQLQASPDDTFAQLQLARAQGFGGDFAAAVATAQALTQRDGNDPRAWYELGKFSILSGDARRAVDEYLVRALVLYKRSRNTYGEAETVNALGIGYARLGQIADATEQYRKAVELRRTVGNRRGVATSLGNLANVLALTGHHDEAADNLQQARTLYTELNDRAGLAAVENELGLLKEERGDYGGALAAFRDALQSWQQIGDLDGSAQALNNIGFSHYQLGAYDDAQVYWQQAADAYRGLGSETGAIRTMQNLGLLDTARGRWDDARQRLEDSLARAERQQMPEEAAVSRRNLAELEWLQGHLGAAITQAEAAQALFRQREDRRGMADAGLLKAQALRGAHAGEQARQELETLIPLLDDASAEQRAIAELIRAELARDAGDAAGARAAFEQARQHAADSGVRLLQLQTELHLIPAGTAAPGHPLDTATARLGHATLRLAWLERLMRDALARNDPAQALDAYREASSLLRNGDHVGATRIHRLAATAHDARGDTANRDAAEARTRAALDTLRDSLPEPLKAGFDEYRPPTMTAAGPAS</sequence>
<dbReference type="SUPFAM" id="SSF56112">
    <property type="entry name" value="Protein kinase-like (PK-like)"/>
    <property type="match status" value="1"/>
</dbReference>
<dbReference type="GO" id="GO:0005524">
    <property type="term" value="F:ATP binding"/>
    <property type="evidence" value="ECO:0007669"/>
    <property type="project" value="UniProtKB-UniRule"/>
</dbReference>
<evidence type="ECO:0000256" key="2">
    <source>
        <dbReference type="ARBA" id="ARBA00022741"/>
    </source>
</evidence>
<gene>
    <name evidence="9" type="ORF">FKV23_04610</name>
</gene>
<evidence type="ECO:0000256" key="3">
    <source>
        <dbReference type="ARBA" id="ARBA00022777"/>
    </source>
</evidence>
<feature type="domain" description="Protein kinase" evidence="8">
    <location>
        <begin position="20"/>
        <end position="291"/>
    </location>
</feature>
<dbReference type="SMART" id="SM00220">
    <property type="entry name" value="S_TKc"/>
    <property type="match status" value="1"/>
</dbReference>
<evidence type="ECO:0000256" key="5">
    <source>
        <dbReference type="PROSITE-ProRule" id="PRU00339"/>
    </source>
</evidence>
<dbReference type="GO" id="GO:0004674">
    <property type="term" value="F:protein serine/threonine kinase activity"/>
    <property type="evidence" value="ECO:0007669"/>
    <property type="project" value="TreeGrafter"/>
</dbReference>
<dbReference type="CDD" id="cd14014">
    <property type="entry name" value="STKc_PknB_like"/>
    <property type="match status" value="1"/>
</dbReference>
<dbReference type="EMBL" id="CP041242">
    <property type="protein sequence ID" value="QDH71715.1"/>
    <property type="molecule type" value="Genomic_DNA"/>
</dbReference>
<dbReference type="SMART" id="SM00028">
    <property type="entry name" value="TPR"/>
    <property type="match status" value="9"/>
</dbReference>
<keyword evidence="3" id="KW-0418">Kinase</keyword>
<dbReference type="PROSITE" id="PS00107">
    <property type="entry name" value="PROTEIN_KINASE_ATP"/>
    <property type="match status" value="1"/>
</dbReference>
<dbReference type="InterPro" id="IPR008271">
    <property type="entry name" value="Ser/Thr_kinase_AS"/>
</dbReference>
<keyword evidence="4 6" id="KW-0067">ATP-binding</keyword>
<evidence type="ECO:0000313" key="9">
    <source>
        <dbReference type="EMBL" id="QDH71715.1"/>
    </source>
</evidence>
<dbReference type="SUPFAM" id="SSF48452">
    <property type="entry name" value="TPR-like"/>
    <property type="match status" value="3"/>
</dbReference>
<dbReference type="Proteomes" id="UP000317199">
    <property type="component" value="Chromosome"/>
</dbReference>
<dbReference type="PANTHER" id="PTHR43289:SF6">
    <property type="entry name" value="SERINE_THREONINE-PROTEIN KINASE NEKL-3"/>
    <property type="match status" value="1"/>
</dbReference>
<dbReference type="PROSITE" id="PS50011">
    <property type="entry name" value="PROTEIN_KINASE_DOM"/>
    <property type="match status" value="1"/>
</dbReference>
<evidence type="ECO:0000259" key="8">
    <source>
        <dbReference type="PROSITE" id="PS50011"/>
    </source>
</evidence>
<keyword evidence="10" id="KW-1185">Reference proteome</keyword>
<evidence type="ECO:0000256" key="7">
    <source>
        <dbReference type="SAM" id="MobiDB-lite"/>
    </source>
</evidence>
<feature type="binding site" evidence="6">
    <location>
        <position position="49"/>
    </location>
    <ligand>
        <name>ATP</name>
        <dbReference type="ChEBI" id="CHEBI:30616"/>
    </ligand>
</feature>
<keyword evidence="1" id="KW-0808">Transferase</keyword>
<name>A0A514BWN1_9GAMM</name>
<dbReference type="PROSITE" id="PS00108">
    <property type="entry name" value="PROTEIN_KINASE_ST"/>
    <property type="match status" value="1"/>
</dbReference>
<evidence type="ECO:0000256" key="1">
    <source>
        <dbReference type="ARBA" id="ARBA00022679"/>
    </source>
</evidence>
<dbReference type="Gene3D" id="1.25.40.10">
    <property type="entry name" value="Tetratricopeptide repeat domain"/>
    <property type="match status" value="2"/>
</dbReference>
<dbReference type="InterPro" id="IPR011990">
    <property type="entry name" value="TPR-like_helical_dom_sf"/>
</dbReference>
<feature type="repeat" description="TPR" evidence="5">
    <location>
        <begin position="664"/>
        <end position="697"/>
    </location>
</feature>
<dbReference type="PROSITE" id="PS50005">
    <property type="entry name" value="TPR"/>
    <property type="match status" value="1"/>
</dbReference>
<evidence type="ECO:0000256" key="6">
    <source>
        <dbReference type="PROSITE-ProRule" id="PRU10141"/>
    </source>
</evidence>
<dbReference type="Gene3D" id="1.10.510.10">
    <property type="entry name" value="Transferase(Phosphotransferase) domain 1"/>
    <property type="match status" value="1"/>
</dbReference>
<feature type="region of interest" description="Disordered" evidence="7">
    <location>
        <begin position="1092"/>
        <end position="1114"/>
    </location>
</feature>
<evidence type="ECO:0000256" key="4">
    <source>
        <dbReference type="ARBA" id="ARBA00022840"/>
    </source>
</evidence>
<dbReference type="InterPro" id="IPR017441">
    <property type="entry name" value="Protein_kinase_ATP_BS"/>
</dbReference>
<dbReference type="KEGG" id="lyj:FKV23_04610"/>
<evidence type="ECO:0000313" key="10">
    <source>
        <dbReference type="Proteomes" id="UP000317199"/>
    </source>
</evidence>
<dbReference type="InterPro" id="IPR019734">
    <property type="entry name" value="TPR_rpt"/>
</dbReference>
<reference evidence="9 10" key="1">
    <citation type="submission" date="2019-06" db="EMBL/GenBank/DDBJ databases">
        <title>Lysobacter alkalisoli sp. nov. isolated from saline-alkali soil.</title>
        <authorList>
            <person name="Sun J.-Q."/>
            <person name="Xu L."/>
        </authorList>
    </citation>
    <scope>NUCLEOTIDE SEQUENCE [LARGE SCALE GENOMIC DNA]</scope>
    <source>
        <strain evidence="9 10">SJ-36</strain>
    </source>
</reference>
<organism evidence="9 10">
    <name type="scientific">Marilutibacter alkalisoli</name>
    <dbReference type="NCBI Taxonomy" id="2591633"/>
    <lineage>
        <taxon>Bacteria</taxon>
        <taxon>Pseudomonadati</taxon>
        <taxon>Pseudomonadota</taxon>
        <taxon>Gammaproteobacteria</taxon>
        <taxon>Lysobacterales</taxon>
        <taxon>Lysobacteraceae</taxon>
        <taxon>Marilutibacter</taxon>
    </lineage>
</organism>
<dbReference type="Gene3D" id="3.30.200.20">
    <property type="entry name" value="Phosphorylase Kinase, domain 1"/>
    <property type="match status" value="1"/>
</dbReference>
<accession>A0A514BWN1</accession>
<protein>
    <submittedName>
        <fullName evidence="9">Tetratricopeptide repeat protein</fullName>
    </submittedName>
</protein>
<dbReference type="PANTHER" id="PTHR43289">
    <property type="entry name" value="MITOGEN-ACTIVATED PROTEIN KINASE KINASE KINASE 20-RELATED"/>
    <property type="match status" value="1"/>
</dbReference>
<keyword evidence="5" id="KW-0802">TPR repeat</keyword>
<dbReference type="InterPro" id="IPR000719">
    <property type="entry name" value="Prot_kinase_dom"/>
</dbReference>
<dbReference type="Pfam" id="PF13424">
    <property type="entry name" value="TPR_12"/>
    <property type="match status" value="2"/>
</dbReference>
<dbReference type="AlphaFoldDB" id="A0A514BWN1"/>